<gene>
    <name evidence="7" type="primary">gluQ</name>
    <name evidence="10" type="ORF">HNQ01_001609</name>
</gene>
<dbReference type="Pfam" id="PF00749">
    <property type="entry name" value="tRNA-synt_1c"/>
    <property type="match status" value="1"/>
</dbReference>
<dbReference type="Gene3D" id="3.40.50.620">
    <property type="entry name" value="HUPs"/>
    <property type="match status" value="1"/>
</dbReference>
<proteinExistence type="inferred from homology"/>
<accession>A0ABX2G0R1</accession>
<organism evidence="10 11">
    <name type="scientific">Sphaerotilus uruguayifluvii</name>
    <dbReference type="NCBI Taxonomy" id="2735897"/>
    <lineage>
        <taxon>Bacteria</taxon>
        <taxon>Pseudomonadati</taxon>
        <taxon>Pseudomonadota</taxon>
        <taxon>Betaproteobacteria</taxon>
        <taxon>Burkholderiales</taxon>
        <taxon>Sphaerotilaceae</taxon>
        <taxon>Sphaerotilus</taxon>
    </lineage>
</organism>
<feature type="binding site" evidence="7">
    <location>
        <position position="255"/>
    </location>
    <ligand>
        <name>ATP</name>
        <dbReference type="ChEBI" id="CHEBI:30616"/>
    </ligand>
</feature>
<evidence type="ECO:0000256" key="7">
    <source>
        <dbReference type="HAMAP-Rule" id="MF_01428"/>
    </source>
</evidence>
<feature type="domain" description="Glutamyl/glutaminyl-tRNA synthetase class Ib catalytic" evidence="9">
    <location>
        <begin position="12"/>
        <end position="263"/>
    </location>
</feature>
<dbReference type="EMBL" id="JABSNM010000005">
    <property type="protein sequence ID" value="NRT55879.1"/>
    <property type="molecule type" value="Genomic_DNA"/>
</dbReference>
<dbReference type="HAMAP" id="MF_01428">
    <property type="entry name" value="Glu_Q_tRNA_synth"/>
    <property type="match status" value="1"/>
</dbReference>
<dbReference type="InterPro" id="IPR049940">
    <property type="entry name" value="GluQ/Sye"/>
</dbReference>
<comment type="similarity">
    <text evidence="7">Belongs to the class-I aminoacyl-tRNA synthetase family. GluQ subfamily.</text>
</comment>
<reference evidence="10 11" key="1">
    <citation type="submission" date="2020-05" db="EMBL/GenBank/DDBJ databases">
        <title>Genomic Encyclopedia of Type Strains, Phase IV (KMG-V): Genome sequencing to study the core and pangenomes of soil and plant-associated prokaryotes.</title>
        <authorList>
            <person name="Whitman W."/>
        </authorList>
    </citation>
    <scope>NUCLEOTIDE SEQUENCE [LARGE SCALE GENOMIC DNA]</scope>
    <source>
        <strain evidence="10 11">C29</strain>
    </source>
</reference>
<feature type="binding site" evidence="7">
    <location>
        <position position="104"/>
    </location>
    <ligand>
        <name>Zn(2+)</name>
        <dbReference type="ChEBI" id="CHEBI:29105"/>
    </ligand>
</feature>
<feature type="binding site" evidence="7">
    <location>
        <position position="130"/>
    </location>
    <ligand>
        <name>Zn(2+)</name>
        <dbReference type="ChEBI" id="CHEBI:29105"/>
    </ligand>
</feature>
<evidence type="ECO:0000256" key="8">
    <source>
        <dbReference type="RuleBase" id="RU363037"/>
    </source>
</evidence>
<comment type="function">
    <text evidence="7">Catalyzes the tRNA-independent activation of glutamate in presence of ATP and the subsequent transfer of glutamate onto a tRNA(Asp). Glutamate is transferred on the 2-amino-5-(4,5-dihydroxy-2-cyclopenten-1-yl) moiety of the queuosine in the wobble position of the QUC anticodon.</text>
</comment>
<evidence type="ECO:0000256" key="1">
    <source>
        <dbReference type="ARBA" id="ARBA00022598"/>
    </source>
</evidence>
<evidence type="ECO:0000313" key="11">
    <source>
        <dbReference type="Proteomes" id="UP001516061"/>
    </source>
</evidence>
<evidence type="ECO:0000256" key="2">
    <source>
        <dbReference type="ARBA" id="ARBA00022723"/>
    </source>
</evidence>
<evidence type="ECO:0000256" key="3">
    <source>
        <dbReference type="ARBA" id="ARBA00022741"/>
    </source>
</evidence>
<evidence type="ECO:0000259" key="9">
    <source>
        <dbReference type="Pfam" id="PF00749"/>
    </source>
</evidence>
<keyword evidence="3 7" id="KW-0547">Nucleotide-binding</keyword>
<feature type="binding site" evidence="7">
    <location>
        <position position="196"/>
    </location>
    <ligand>
        <name>L-glutamate</name>
        <dbReference type="ChEBI" id="CHEBI:29985"/>
    </ligand>
</feature>
<feature type="binding site" evidence="7">
    <location>
        <position position="134"/>
    </location>
    <ligand>
        <name>Zn(2+)</name>
        <dbReference type="ChEBI" id="CHEBI:29105"/>
    </ligand>
</feature>
<comment type="caution">
    <text evidence="10">The sequence shown here is derived from an EMBL/GenBank/DDBJ whole genome shotgun (WGS) entry which is preliminary data.</text>
</comment>
<dbReference type="PANTHER" id="PTHR43311">
    <property type="entry name" value="GLUTAMATE--TRNA LIGASE"/>
    <property type="match status" value="1"/>
</dbReference>
<dbReference type="EC" id="6.1.1.-" evidence="7"/>
<dbReference type="PANTHER" id="PTHR43311:SF1">
    <property type="entry name" value="GLUTAMYL-Q TRNA(ASP) SYNTHETASE"/>
    <property type="match status" value="1"/>
</dbReference>
<feature type="binding site" evidence="7">
    <location>
        <begin position="12"/>
        <end position="16"/>
    </location>
    <ligand>
        <name>L-glutamate</name>
        <dbReference type="ChEBI" id="CHEBI:29985"/>
    </ligand>
</feature>
<dbReference type="NCBIfam" id="TIGR03838">
    <property type="entry name" value="queuosine_YadB"/>
    <property type="match status" value="1"/>
</dbReference>
<dbReference type="NCBIfam" id="NF004314">
    <property type="entry name" value="PRK05710.1-3"/>
    <property type="match status" value="1"/>
</dbReference>
<dbReference type="InterPro" id="IPR022380">
    <property type="entry name" value="Glu-Q_tRNA(Asp)_Synthase"/>
</dbReference>
<keyword evidence="6 7" id="KW-0030">Aminoacyl-tRNA synthetase</keyword>
<dbReference type="NCBIfam" id="NF004315">
    <property type="entry name" value="PRK05710.1-4"/>
    <property type="match status" value="1"/>
</dbReference>
<feature type="binding site" evidence="7">
    <location>
        <position position="214"/>
    </location>
    <ligand>
        <name>L-glutamate</name>
        <dbReference type="ChEBI" id="CHEBI:29985"/>
    </ligand>
</feature>
<dbReference type="SUPFAM" id="SSF52374">
    <property type="entry name" value="Nucleotidylyl transferase"/>
    <property type="match status" value="1"/>
</dbReference>
<keyword evidence="11" id="KW-1185">Reference proteome</keyword>
<dbReference type="GO" id="GO:0016874">
    <property type="term" value="F:ligase activity"/>
    <property type="evidence" value="ECO:0007669"/>
    <property type="project" value="UniProtKB-KW"/>
</dbReference>
<keyword evidence="2 7" id="KW-0479">Metal-binding</keyword>
<evidence type="ECO:0000313" key="10">
    <source>
        <dbReference type="EMBL" id="NRT55879.1"/>
    </source>
</evidence>
<name>A0ABX2G0R1_9BURK</name>
<keyword evidence="8" id="KW-0648">Protein biosynthesis</keyword>
<dbReference type="RefSeq" id="WP_173804846.1">
    <property type="nucleotide sequence ID" value="NZ_JABSNM010000005.1"/>
</dbReference>
<dbReference type="NCBIfam" id="NF004313">
    <property type="entry name" value="PRK05710.1-2"/>
    <property type="match status" value="1"/>
</dbReference>
<dbReference type="InterPro" id="IPR000924">
    <property type="entry name" value="Glu/Gln-tRNA-synth"/>
</dbReference>
<keyword evidence="5 7" id="KW-0067">ATP-binding</keyword>
<sequence length="306" mass="33072">MSARPDPPYVGRFAPSPTGWLHAGSMVAALASWLDARAHGGRWLVRIEDVDGPRCIAGAEDAILRQLADCGLHPDAPPVRQSDRGALYAQALERLHAAGRAYGCRCTRREIAQALQARGLGRERHGDLVYPGTCRPGGPQPVPWPEARAVRLLTCAADGSDTVIDWTDRRLGAQRQNVSREVGDFVLRRADGLWAYQLAVVVDDAAQGVTDIVRGEDLADNTPRQILLRRHLGLPQPRHLHTPLVLAADGQKLSKQNGAAPVDTGRPAEALAAAARALGLDLAEGLSADAVRAEALRQWSRRLEQE</sequence>
<feature type="short sequence motif" description="'KMSKS' region" evidence="7">
    <location>
        <begin position="252"/>
        <end position="256"/>
    </location>
</feature>
<dbReference type="PRINTS" id="PR00987">
    <property type="entry name" value="TRNASYNTHGLU"/>
</dbReference>
<dbReference type="Proteomes" id="UP001516061">
    <property type="component" value="Unassembled WGS sequence"/>
</dbReference>
<keyword evidence="1 7" id="KW-0436">Ligase</keyword>
<evidence type="ECO:0000256" key="6">
    <source>
        <dbReference type="ARBA" id="ARBA00023146"/>
    </source>
</evidence>
<feature type="short sequence motif" description="'HIGH' region" evidence="7">
    <location>
        <begin position="15"/>
        <end position="25"/>
    </location>
</feature>
<feature type="binding site" evidence="7">
    <location>
        <position position="48"/>
    </location>
    <ligand>
        <name>L-glutamate</name>
        <dbReference type="ChEBI" id="CHEBI:29985"/>
    </ligand>
</feature>
<evidence type="ECO:0000256" key="5">
    <source>
        <dbReference type="ARBA" id="ARBA00022840"/>
    </source>
</evidence>
<protein>
    <recommendedName>
        <fullName evidence="7">Glutamyl-Q tRNA(Asp) synthetase</fullName>
        <shortName evidence="7">Glu-Q-RSs</shortName>
        <ecNumber evidence="7">6.1.1.-</ecNumber>
    </recommendedName>
</protein>
<keyword evidence="4 7" id="KW-0862">Zinc</keyword>
<dbReference type="InterPro" id="IPR014729">
    <property type="entry name" value="Rossmann-like_a/b/a_fold"/>
</dbReference>
<comment type="cofactor">
    <cofactor evidence="7">
        <name>Zn(2+)</name>
        <dbReference type="ChEBI" id="CHEBI:29105"/>
    </cofactor>
    <text evidence="7">Binds 1 zinc ion per subunit.</text>
</comment>
<dbReference type="InterPro" id="IPR020058">
    <property type="entry name" value="Glu/Gln-tRNA-synth_Ib_cat-dom"/>
</dbReference>
<feature type="binding site" evidence="7">
    <location>
        <position position="106"/>
    </location>
    <ligand>
        <name>Zn(2+)</name>
        <dbReference type="ChEBI" id="CHEBI:29105"/>
    </ligand>
</feature>
<evidence type="ECO:0000256" key="4">
    <source>
        <dbReference type="ARBA" id="ARBA00022833"/>
    </source>
</evidence>